<dbReference type="PANTHER" id="PTHR31121:SF6">
    <property type="entry name" value="ALPHA-1,2 MANNOSYLTRANSFERASE KTR1"/>
    <property type="match status" value="1"/>
</dbReference>
<feature type="transmembrane region" description="Helical" evidence="3">
    <location>
        <begin position="7"/>
        <end position="27"/>
    </location>
</feature>
<organism evidence="4 5">
    <name type="scientific">Mucor flavus</name>
    <dbReference type="NCBI Taxonomy" id="439312"/>
    <lineage>
        <taxon>Eukaryota</taxon>
        <taxon>Fungi</taxon>
        <taxon>Fungi incertae sedis</taxon>
        <taxon>Mucoromycota</taxon>
        <taxon>Mucoromycotina</taxon>
        <taxon>Mucoromycetes</taxon>
        <taxon>Mucorales</taxon>
        <taxon>Mucorineae</taxon>
        <taxon>Mucoraceae</taxon>
        <taxon>Mucor</taxon>
    </lineage>
</organism>
<dbReference type="InterPro" id="IPR029044">
    <property type="entry name" value="Nucleotide-diphossugar_trans"/>
</dbReference>
<dbReference type="SUPFAM" id="SSF53448">
    <property type="entry name" value="Nucleotide-diphospho-sugar transferases"/>
    <property type="match status" value="1"/>
</dbReference>
<dbReference type="Proteomes" id="UP001473302">
    <property type="component" value="Unassembled WGS sequence"/>
</dbReference>
<keyword evidence="2" id="KW-0808">Transferase</keyword>
<dbReference type="InterPro" id="IPR002685">
    <property type="entry name" value="Glyco_trans_15"/>
</dbReference>
<dbReference type="Gene3D" id="3.90.550.10">
    <property type="entry name" value="Spore Coat Polysaccharide Biosynthesis Protein SpsA, Chain A"/>
    <property type="match status" value="1"/>
</dbReference>
<gene>
    <name evidence="4" type="ORF">MFLAVUS_009276</name>
</gene>
<evidence type="ECO:0000313" key="5">
    <source>
        <dbReference type="Proteomes" id="UP001473302"/>
    </source>
</evidence>
<keyword evidence="3" id="KW-0472">Membrane</keyword>
<reference evidence="4 5" key="1">
    <citation type="submission" date="2024-04" db="EMBL/GenBank/DDBJ databases">
        <title>genome sequences of Mucor flavus KT1a and Helicostylum pulchrum KT1b strains isolated from the surface of a dry-aged beef.</title>
        <authorList>
            <person name="Toyotome T."/>
            <person name="Hosono M."/>
            <person name="Torimaru M."/>
            <person name="Fukuda K."/>
            <person name="Mikami N."/>
        </authorList>
    </citation>
    <scope>NUCLEOTIDE SEQUENCE [LARGE SCALE GENOMIC DNA]</scope>
    <source>
        <strain evidence="4 5">KT1a</strain>
    </source>
</reference>
<proteinExistence type="inferred from homology"/>
<keyword evidence="5" id="KW-1185">Reference proteome</keyword>
<keyword evidence="3" id="KW-1133">Transmembrane helix</keyword>
<comment type="similarity">
    <text evidence="1">Belongs to the glycosyltransferase 15 family.</text>
</comment>
<dbReference type="EMBL" id="BAABUK010000027">
    <property type="protein sequence ID" value="GAA5815761.1"/>
    <property type="molecule type" value="Genomic_DNA"/>
</dbReference>
<dbReference type="PANTHER" id="PTHR31121">
    <property type="entry name" value="ALPHA-1,2 MANNOSYLTRANSFERASE KTR1"/>
    <property type="match status" value="1"/>
</dbReference>
<dbReference type="Pfam" id="PF01793">
    <property type="entry name" value="Glyco_transf_15"/>
    <property type="match status" value="1"/>
</dbReference>
<sequence>MGSRRYSCYIFQIAIIVYILGAAFYLIGRNINLPSTVTSSNKSLWSSLNTYNTNPQLGAARHDPNFNKQPSSYVIDPPDHPFKMKVDLPAATNTTQRQAAAFIVLVRNSELFGMLQSMQDVEQRFNNKFNYPWVFLNEEPFTKEFIDTTTSVASSKTHYGLVNESMWGYPDWIDQKHAADMRLEMKGLPYGTSESYRHMCRFQRHPLVLSLNLEYYWRVEPDVRYFCDLDYDPFLYMKQNNKKYAFNISFKEHSGTIPTLWENIKQFAKNSTENGKVYFKNAYKDSLLNFLSYDGGQNYNGCHFWTNFEIARLDLWHTEAYQELFSALDKSGGFFYERWGDAPIHSIFAALYLSKDEVHFFNDIGYKHSTYQHCPAEESLIRRCSCDPKASLDFGDRMSCLIEYMEARDFNPVDEKRTVNDILISK</sequence>
<evidence type="ECO:0000313" key="4">
    <source>
        <dbReference type="EMBL" id="GAA5815761.1"/>
    </source>
</evidence>
<evidence type="ECO:0000256" key="1">
    <source>
        <dbReference type="ARBA" id="ARBA00007677"/>
    </source>
</evidence>
<accession>A0ABP9Z9M2</accession>
<evidence type="ECO:0000256" key="2">
    <source>
        <dbReference type="ARBA" id="ARBA00022679"/>
    </source>
</evidence>
<comment type="caution">
    <text evidence="4">The sequence shown here is derived from an EMBL/GenBank/DDBJ whole genome shotgun (WGS) entry which is preliminary data.</text>
</comment>
<protein>
    <submittedName>
        <fullName evidence="4">Uncharacterized protein</fullName>
    </submittedName>
</protein>
<name>A0ABP9Z9M2_9FUNG</name>
<evidence type="ECO:0000256" key="3">
    <source>
        <dbReference type="SAM" id="Phobius"/>
    </source>
</evidence>
<keyword evidence="3" id="KW-0812">Transmembrane</keyword>